<feature type="domain" description="Glycosyltransferase Maf N-terminal" evidence="2">
    <location>
        <begin position="24"/>
        <end position="235"/>
    </location>
</feature>
<accession>A0A1B1U7J9</accession>
<evidence type="ECO:0000313" key="4">
    <source>
        <dbReference type="Proteomes" id="UP000092884"/>
    </source>
</evidence>
<dbReference type="InterPro" id="IPR045376">
    <property type="entry name" value="Maf_N"/>
</dbReference>
<proteinExistence type="predicted"/>
<evidence type="ECO:0000259" key="2">
    <source>
        <dbReference type="Pfam" id="PF20157"/>
    </source>
</evidence>
<dbReference type="EMBL" id="CP016503">
    <property type="protein sequence ID" value="ANV98672.1"/>
    <property type="molecule type" value="Genomic_DNA"/>
</dbReference>
<dbReference type="Pfam" id="PF20157">
    <property type="entry name" value="Maf_flag10_N"/>
    <property type="match status" value="1"/>
</dbReference>
<organism evidence="3 4">
    <name type="scientific">Helicobacter enhydrae</name>
    <dbReference type="NCBI Taxonomy" id="222136"/>
    <lineage>
        <taxon>Bacteria</taxon>
        <taxon>Pseudomonadati</taxon>
        <taxon>Campylobacterota</taxon>
        <taxon>Epsilonproteobacteria</taxon>
        <taxon>Campylobacterales</taxon>
        <taxon>Helicobacteraceae</taxon>
        <taxon>Helicobacter</taxon>
    </lineage>
</organism>
<keyword evidence="4" id="KW-1185">Reference proteome</keyword>
<dbReference type="Proteomes" id="UP000092884">
    <property type="component" value="Chromosome"/>
</dbReference>
<dbReference type="STRING" id="222136.BBW65_07625"/>
<sequence length="641" mass="72075">MQLLSQLLQTQDIDAIQKRLQVNFANNLAFFSATHAKLYEHLILPPQAYNLYIDTCGINIINLQTQEFVYPKEGDRHLMIDVHLDLARSPLSNPKWSVKNNHIYFQKMDLDTFPITGGVCNKMFEILDDMGGVGEFHLPSDFLPCTTIFGMLGGLMLEFLREEGKFFHSLMIFEDEIDLFRVSCYFVDYAKLFEQCSEHSCYLFVKDFVSEHIVHNFFETHKVSNNFVRLEIALYHTPKIESAKQLIAQAQAKNARGWGSFEDEMIGLENTIKNLANQHYLILEKPARVDMPICVVGNGPSLDLLLPFVAQNQDRMIVISCGTALKVLKNYGIKPDFQVEIERIDYLADVLREAPLGDTALLCGNMVNPLALSLAKEAYIFMRGGCGSAYMSRDAFVLELSSPFVGNAGVALASALGSDVILCGLDCGYIEGHSKHAQGSYYGDEGVQIPKDAFEVRGNKDKKVFSNAIYALSSKMMSLAFGYYKPNLVLNLGSGAWIEGSMSVEVGSFSLKEKTKDEKQKAIEQIKSMFAPNVDSVDFGASCNRVFDFVQELREILRTHITTKPELFALIDRINAKCFAKSASDPFVGILLEGSVYQMLQNLMMCVLHYPHLDISKLYVRCVDEVLIALDKMAMRLKMML</sequence>
<evidence type="ECO:0000313" key="3">
    <source>
        <dbReference type="EMBL" id="ANV98672.1"/>
    </source>
</evidence>
<dbReference type="InterPro" id="IPR002826">
    <property type="entry name" value="MptE-like"/>
</dbReference>
<dbReference type="PANTHER" id="PTHR41786">
    <property type="entry name" value="MOTILITY ACCESSORY FACTOR MAF"/>
    <property type="match status" value="1"/>
</dbReference>
<protein>
    <recommendedName>
        <fullName evidence="5">DUF115 domain-containing protein</fullName>
    </recommendedName>
</protein>
<evidence type="ECO:0008006" key="5">
    <source>
        <dbReference type="Google" id="ProtNLM"/>
    </source>
</evidence>
<dbReference type="KEGG" id="het:BBW65_07625"/>
<evidence type="ECO:0000259" key="1">
    <source>
        <dbReference type="Pfam" id="PF01973"/>
    </source>
</evidence>
<name>A0A1B1U7J9_9HELI</name>
<reference evidence="4" key="1">
    <citation type="submission" date="2016-07" db="EMBL/GenBank/DDBJ databases">
        <authorList>
            <person name="Florea S."/>
            <person name="Webb J.S."/>
            <person name="Jaromczyk J."/>
            <person name="Schardl C.L."/>
        </authorList>
    </citation>
    <scope>NUCLEOTIDE SEQUENCE [LARGE SCALE GENOMIC DNA]</scope>
    <source>
        <strain evidence="4">MIT 01-6242</strain>
    </source>
</reference>
<gene>
    <name evidence="3" type="ORF">BBW65_07625</name>
</gene>
<dbReference type="Pfam" id="PF01973">
    <property type="entry name" value="MptE-like"/>
    <property type="match status" value="1"/>
</dbReference>
<dbReference type="OrthoDB" id="5404763at2"/>
<feature type="domain" description="6-hydroxymethylpterin diphosphokinase MptE-like" evidence="1">
    <location>
        <begin position="272"/>
        <end position="431"/>
    </location>
</feature>
<dbReference type="RefSeq" id="WP_066341653.1">
    <property type="nucleotide sequence ID" value="NZ_CP016503.1"/>
</dbReference>
<dbReference type="AlphaFoldDB" id="A0A1B1U7J9"/>
<dbReference type="PANTHER" id="PTHR41786:SF1">
    <property type="entry name" value="6-HYDROXYMETHYLPTERIN DIPHOSPHOKINASE MPTE-LIKE DOMAIN-CONTAINING PROTEIN"/>
    <property type="match status" value="1"/>
</dbReference>